<feature type="transmembrane region" description="Helical" evidence="7">
    <location>
        <begin position="122"/>
        <end position="143"/>
    </location>
</feature>
<evidence type="ECO:0000256" key="1">
    <source>
        <dbReference type="ARBA" id="ARBA00004651"/>
    </source>
</evidence>
<feature type="region of interest" description="Disordered" evidence="6">
    <location>
        <begin position="151"/>
        <end position="174"/>
    </location>
</feature>
<proteinExistence type="predicted"/>
<keyword evidence="5 7" id="KW-0472">Membrane</keyword>
<evidence type="ECO:0000256" key="4">
    <source>
        <dbReference type="ARBA" id="ARBA00022989"/>
    </source>
</evidence>
<evidence type="ECO:0000256" key="2">
    <source>
        <dbReference type="ARBA" id="ARBA00022475"/>
    </source>
</evidence>
<feature type="compositionally biased region" description="Polar residues" evidence="6">
    <location>
        <begin position="164"/>
        <end position="174"/>
    </location>
</feature>
<comment type="caution">
    <text evidence="8">The sequence shown here is derived from an EMBL/GenBank/DDBJ whole genome shotgun (WGS) entry which is preliminary data.</text>
</comment>
<dbReference type="Pfam" id="PF06146">
    <property type="entry name" value="PsiE"/>
    <property type="match status" value="1"/>
</dbReference>
<evidence type="ECO:0000256" key="7">
    <source>
        <dbReference type="SAM" id="Phobius"/>
    </source>
</evidence>
<evidence type="ECO:0000313" key="9">
    <source>
        <dbReference type="Proteomes" id="UP001446205"/>
    </source>
</evidence>
<dbReference type="Proteomes" id="UP001446205">
    <property type="component" value="Unassembled WGS sequence"/>
</dbReference>
<feature type="transmembrane region" description="Helical" evidence="7">
    <location>
        <begin position="93"/>
        <end position="110"/>
    </location>
</feature>
<organism evidence="8 9">
    <name type="scientific">Thermithiobacillus plumbiphilus</name>
    <dbReference type="NCBI Taxonomy" id="1729899"/>
    <lineage>
        <taxon>Bacteria</taxon>
        <taxon>Pseudomonadati</taxon>
        <taxon>Pseudomonadota</taxon>
        <taxon>Acidithiobacillia</taxon>
        <taxon>Acidithiobacillales</taxon>
        <taxon>Thermithiobacillaceae</taxon>
        <taxon>Thermithiobacillus</taxon>
    </lineage>
</organism>
<feature type="transmembrane region" description="Helical" evidence="7">
    <location>
        <begin position="21"/>
        <end position="45"/>
    </location>
</feature>
<reference evidence="8 9" key="1">
    <citation type="submission" date="2024-04" db="EMBL/GenBank/DDBJ databases">
        <authorList>
            <person name="Abashina T."/>
            <person name="Shaikin A."/>
        </authorList>
    </citation>
    <scope>NUCLEOTIDE SEQUENCE [LARGE SCALE GENOMIC DNA]</scope>
    <source>
        <strain evidence="8 9">AAFK</strain>
    </source>
</reference>
<name>A0ABU9D7W4_9PROT</name>
<evidence type="ECO:0000256" key="3">
    <source>
        <dbReference type="ARBA" id="ARBA00022692"/>
    </source>
</evidence>
<sequence length="174" mass="19334">MRELWHKLTGHPARLSFYERFELLISHMLVLLISVIILVALYRLADDVFFRLVQGALNPLDHKEFQLIFGEIMTVLIAMEFRHSILRSIAGRGSLVSVKTVVLIAILALVRKFIILDVTETGAAAMAAMAFVTLALGLVYWMMRERDDRLCPPAQNPTAPAGETAQSANPSSAS</sequence>
<keyword evidence="3 7" id="KW-0812">Transmembrane</keyword>
<keyword evidence="4 7" id="KW-1133">Transmembrane helix</keyword>
<feature type="transmembrane region" description="Helical" evidence="7">
    <location>
        <begin position="65"/>
        <end position="81"/>
    </location>
</feature>
<protein>
    <submittedName>
        <fullName evidence="8">Phosphate-starvation-inducible PsiE family protein</fullName>
    </submittedName>
</protein>
<keyword evidence="9" id="KW-1185">Reference proteome</keyword>
<keyword evidence="2" id="KW-1003">Cell membrane</keyword>
<accession>A0ABU9D7W4</accession>
<dbReference type="RefSeq" id="WP_341370659.1">
    <property type="nucleotide sequence ID" value="NZ_JBBPCO010000006.1"/>
</dbReference>
<dbReference type="EMBL" id="JBBPCO010000006">
    <property type="protein sequence ID" value="MEK8089605.1"/>
    <property type="molecule type" value="Genomic_DNA"/>
</dbReference>
<evidence type="ECO:0000256" key="6">
    <source>
        <dbReference type="SAM" id="MobiDB-lite"/>
    </source>
</evidence>
<evidence type="ECO:0000256" key="5">
    <source>
        <dbReference type="ARBA" id="ARBA00023136"/>
    </source>
</evidence>
<evidence type="ECO:0000313" key="8">
    <source>
        <dbReference type="EMBL" id="MEK8089605.1"/>
    </source>
</evidence>
<dbReference type="InterPro" id="IPR020948">
    <property type="entry name" value="P_starv_induced_PsiE-like"/>
</dbReference>
<gene>
    <name evidence="8" type="ORF">WOB96_07480</name>
</gene>
<comment type="subcellular location">
    <subcellularLocation>
        <location evidence="1">Cell membrane</location>
        <topology evidence="1">Multi-pass membrane protein</topology>
    </subcellularLocation>
</comment>